<dbReference type="PANTHER" id="PTHR10760:SF2">
    <property type="entry name" value="LD13476P-RELATED"/>
    <property type="match status" value="1"/>
</dbReference>
<dbReference type="EMBL" id="CH940655">
    <property type="protein sequence ID" value="EDW66141.2"/>
    <property type="molecule type" value="Genomic_DNA"/>
</dbReference>
<dbReference type="SUPFAM" id="SSF52540">
    <property type="entry name" value="P-loop containing nucleoside triphosphate hydrolases"/>
    <property type="match status" value="1"/>
</dbReference>
<dbReference type="Pfam" id="PF06309">
    <property type="entry name" value="Torsin"/>
    <property type="match status" value="1"/>
</dbReference>
<dbReference type="GO" id="GO:0005524">
    <property type="term" value="F:ATP binding"/>
    <property type="evidence" value="ECO:0007669"/>
    <property type="project" value="InterPro"/>
</dbReference>
<evidence type="ECO:0000256" key="2">
    <source>
        <dbReference type="SAM" id="SignalP"/>
    </source>
</evidence>
<dbReference type="GO" id="GO:0005737">
    <property type="term" value="C:cytoplasm"/>
    <property type="evidence" value="ECO:0007669"/>
    <property type="project" value="UniProtKB-ARBA"/>
</dbReference>
<dbReference type="GO" id="GO:0012505">
    <property type="term" value="C:endomembrane system"/>
    <property type="evidence" value="ECO:0007669"/>
    <property type="project" value="UniProtKB-ARBA"/>
</dbReference>
<dbReference type="HOGENOM" id="CLU_053537_0_0_1"/>
<accession>B4MA82</accession>
<sequence length="348" mass="39350">MPFTNAFKMIKFRFLLLIVVINSISIVNCIEPISIGIAAGVGAIGFGYFKSQTYCRLYECCDDRSIPGNMTKLYESLSQTLFGQHMVQQHVMPALVAHLKSDSPSRKPLVMSFHGTPGTGKSFVADQIAQALYVEGAKSKYVHKYLGRADFAHPGRINEYKERINREVREFIQDCPRSLFIFDEVDKMPIGVFDTLTSLVDYAANVKGTDYTKAIFIFLSNTAGVRISDHLAELMKKGTQREDTRLSDFEEMLKMSAYNMEGGLKKTNMIEAHVIDHYIPFLALEKAHIVQCVEAEFQRWHIRPKQQDVNTVVNNAVNYDPKYSMFATSGCKTIEKKVAMVVNELRAP</sequence>
<dbReference type="AlphaFoldDB" id="B4MA82"/>
<feature type="chain" id="PRO_5006457737" description="AAA+ ATPase domain-containing protein" evidence="2">
    <location>
        <begin position="30"/>
        <end position="348"/>
    </location>
</feature>
<reference evidence="4 5" key="1">
    <citation type="journal article" date="2007" name="Nature">
        <title>Evolution of genes and genomes on the Drosophila phylogeny.</title>
        <authorList>
            <consortium name="Drosophila 12 Genomes Consortium"/>
            <person name="Clark A.G."/>
            <person name="Eisen M.B."/>
            <person name="Smith D.R."/>
            <person name="Bergman C.M."/>
            <person name="Oliver B."/>
            <person name="Markow T.A."/>
            <person name="Kaufman T.C."/>
            <person name="Kellis M."/>
            <person name="Gelbart W."/>
            <person name="Iyer V.N."/>
            <person name="Pollard D.A."/>
            <person name="Sackton T.B."/>
            <person name="Larracuente A.M."/>
            <person name="Singh N.D."/>
            <person name="Abad J.P."/>
            <person name="Abt D.N."/>
            <person name="Adryan B."/>
            <person name="Aguade M."/>
            <person name="Akashi H."/>
            <person name="Anderson W.W."/>
            <person name="Aquadro C.F."/>
            <person name="Ardell D.H."/>
            <person name="Arguello R."/>
            <person name="Artieri C.G."/>
            <person name="Barbash D.A."/>
            <person name="Barker D."/>
            <person name="Barsanti P."/>
            <person name="Batterham P."/>
            <person name="Batzoglou S."/>
            <person name="Begun D."/>
            <person name="Bhutkar A."/>
            <person name="Blanco E."/>
            <person name="Bosak S.A."/>
            <person name="Bradley R.K."/>
            <person name="Brand A.D."/>
            <person name="Brent M.R."/>
            <person name="Brooks A.N."/>
            <person name="Brown R.H."/>
            <person name="Butlin R.K."/>
            <person name="Caggese C."/>
            <person name="Calvi B.R."/>
            <person name="Bernardo de Carvalho A."/>
            <person name="Caspi A."/>
            <person name="Castrezana S."/>
            <person name="Celniker S.E."/>
            <person name="Chang J.L."/>
            <person name="Chapple C."/>
            <person name="Chatterji S."/>
            <person name="Chinwalla A."/>
            <person name="Civetta A."/>
            <person name="Clifton S.W."/>
            <person name="Comeron J.M."/>
            <person name="Costello J.C."/>
            <person name="Coyne J.A."/>
            <person name="Daub J."/>
            <person name="David R.G."/>
            <person name="Delcher A.L."/>
            <person name="Delehaunty K."/>
            <person name="Do C.B."/>
            <person name="Ebling H."/>
            <person name="Edwards K."/>
            <person name="Eickbush T."/>
            <person name="Evans J.D."/>
            <person name="Filipski A."/>
            <person name="Findeiss S."/>
            <person name="Freyhult E."/>
            <person name="Fulton L."/>
            <person name="Fulton R."/>
            <person name="Garcia A.C."/>
            <person name="Gardiner A."/>
            <person name="Garfield D.A."/>
            <person name="Garvin B.E."/>
            <person name="Gibson G."/>
            <person name="Gilbert D."/>
            <person name="Gnerre S."/>
            <person name="Godfrey J."/>
            <person name="Good R."/>
            <person name="Gotea V."/>
            <person name="Gravely B."/>
            <person name="Greenberg A.J."/>
            <person name="Griffiths-Jones S."/>
            <person name="Gross S."/>
            <person name="Guigo R."/>
            <person name="Gustafson E.A."/>
            <person name="Haerty W."/>
            <person name="Hahn M.W."/>
            <person name="Halligan D.L."/>
            <person name="Halpern A.L."/>
            <person name="Halter G.M."/>
            <person name="Han M.V."/>
            <person name="Heger A."/>
            <person name="Hillier L."/>
            <person name="Hinrichs A.S."/>
            <person name="Holmes I."/>
            <person name="Hoskins R.A."/>
            <person name="Hubisz M.J."/>
            <person name="Hultmark D."/>
            <person name="Huntley M.A."/>
            <person name="Jaffe D.B."/>
            <person name="Jagadeeshan S."/>
            <person name="Jeck W.R."/>
            <person name="Johnson J."/>
            <person name="Jones C.D."/>
            <person name="Jordan W.C."/>
            <person name="Karpen G.H."/>
            <person name="Kataoka E."/>
            <person name="Keightley P.D."/>
            <person name="Kheradpour P."/>
            <person name="Kirkness E.F."/>
            <person name="Koerich L.B."/>
            <person name="Kristiansen K."/>
            <person name="Kudrna D."/>
            <person name="Kulathinal R.J."/>
            <person name="Kumar S."/>
            <person name="Kwok R."/>
            <person name="Lander E."/>
            <person name="Langley C.H."/>
            <person name="Lapoint R."/>
            <person name="Lazzaro B.P."/>
            <person name="Lee S.J."/>
            <person name="Levesque L."/>
            <person name="Li R."/>
            <person name="Lin C.F."/>
            <person name="Lin M.F."/>
            <person name="Lindblad-Toh K."/>
            <person name="Llopart A."/>
            <person name="Long M."/>
            <person name="Low L."/>
            <person name="Lozovsky E."/>
            <person name="Lu J."/>
            <person name="Luo M."/>
            <person name="Machado C.A."/>
            <person name="Makalowski W."/>
            <person name="Marzo M."/>
            <person name="Matsuda M."/>
            <person name="Matzkin L."/>
            <person name="McAllister B."/>
            <person name="McBride C.S."/>
            <person name="McKernan B."/>
            <person name="McKernan K."/>
            <person name="Mendez-Lago M."/>
            <person name="Minx P."/>
            <person name="Mollenhauer M.U."/>
            <person name="Montooth K."/>
            <person name="Mount S.M."/>
            <person name="Mu X."/>
            <person name="Myers E."/>
            <person name="Negre B."/>
            <person name="Newfeld S."/>
            <person name="Nielsen R."/>
            <person name="Noor M.A."/>
            <person name="O'Grady P."/>
            <person name="Pachter L."/>
            <person name="Papaceit M."/>
            <person name="Parisi M.J."/>
            <person name="Parisi M."/>
            <person name="Parts L."/>
            <person name="Pedersen J.S."/>
            <person name="Pesole G."/>
            <person name="Phillippy A.M."/>
            <person name="Ponting C.P."/>
            <person name="Pop M."/>
            <person name="Porcelli D."/>
            <person name="Powell J.R."/>
            <person name="Prohaska S."/>
            <person name="Pruitt K."/>
            <person name="Puig M."/>
            <person name="Quesneville H."/>
            <person name="Ram K.R."/>
            <person name="Rand D."/>
            <person name="Rasmussen M.D."/>
            <person name="Reed L.K."/>
            <person name="Reenan R."/>
            <person name="Reily A."/>
            <person name="Remington K.A."/>
            <person name="Rieger T.T."/>
            <person name="Ritchie M.G."/>
            <person name="Robin C."/>
            <person name="Rogers Y.H."/>
            <person name="Rohde C."/>
            <person name="Rozas J."/>
            <person name="Rubenfield M.J."/>
            <person name="Ruiz A."/>
            <person name="Russo S."/>
            <person name="Salzberg S.L."/>
            <person name="Sanchez-Gracia A."/>
            <person name="Saranga D.J."/>
            <person name="Sato H."/>
            <person name="Schaeffer S.W."/>
            <person name="Schatz M.C."/>
            <person name="Schlenke T."/>
            <person name="Schwartz R."/>
            <person name="Segarra C."/>
            <person name="Singh R.S."/>
            <person name="Sirot L."/>
            <person name="Sirota M."/>
            <person name="Sisneros N.B."/>
            <person name="Smith C.D."/>
            <person name="Smith T.F."/>
            <person name="Spieth J."/>
            <person name="Stage D.E."/>
            <person name="Stark A."/>
            <person name="Stephan W."/>
            <person name="Strausberg R.L."/>
            <person name="Strempel S."/>
            <person name="Sturgill D."/>
            <person name="Sutton G."/>
            <person name="Sutton G.G."/>
            <person name="Tao W."/>
            <person name="Teichmann S."/>
            <person name="Tobari Y.N."/>
            <person name="Tomimura Y."/>
            <person name="Tsolas J.M."/>
            <person name="Valente V.L."/>
            <person name="Venter E."/>
            <person name="Venter J.C."/>
            <person name="Vicario S."/>
            <person name="Vieira F.G."/>
            <person name="Vilella A.J."/>
            <person name="Villasante A."/>
            <person name="Walenz B."/>
            <person name="Wang J."/>
            <person name="Wasserman M."/>
            <person name="Watts T."/>
            <person name="Wilson D."/>
            <person name="Wilson R.K."/>
            <person name="Wing R.A."/>
            <person name="Wolfner M.F."/>
            <person name="Wong A."/>
            <person name="Wong G.K."/>
            <person name="Wu C.I."/>
            <person name="Wu G."/>
            <person name="Yamamoto D."/>
            <person name="Yang H.P."/>
            <person name="Yang S.P."/>
            <person name="Yorke J.A."/>
            <person name="Yoshida K."/>
            <person name="Zdobnov E."/>
            <person name="Zhang P."/>
            <person name="Zhang Y."/>
            <person name="Zimin A.V."/>
            <person name="Baldwin J."/>
            <person name="Abdouelleil A."/>
            <person name="Abdulkadir J."/>
            <person name="Abebe A."/>
            <person name="Abera B."/>
            <person name="Abreu J."/>
            <person name="Acer S.C."/>
            <person name="Aftuck L."/>
            <person name="Alexander A."/>
            <person name="An P."/>
            <person name="Anderson E."/>
            <person name="Anderson S."/>
            <person name="Arachi H."/>
            <person name="Azer M."/>
            <person name="Bachantsang P."/>
            <person name="Barry A."/>
            <person name="Bayul T."/>
            <person name="Berlin A."/>
            <person name="Bessette D."/>
            <person name="Bloom T."/>
            <person name="Blye J."/>
            <person name="Boguslavskiy L."/>
            <person name="Bonnet C."/>
            <person name="Boukhgalter B."/>
            <person name="Bourzgui I."/>
            <person name="Brown A."/>
            <person name="Cahill P."/>
            <person name="Channer S."/>
            <person name="Cheshatsang Y."/>
            <person name="Chuda L."/>
            <person name="Citroen M."/>
            <person name="Collymore A."/>
            <person name="Cooke P."/>
            <person name="Costello M."/>
            <person name="D'Aco K."/>
            <person name="Daza R."/>
            <person name="De Haan G."/>
            <person name="DeGray S."/>
            <person name="DeMaso C."/>
            <person name="Dhargay N."/>
            <person name="Dooley K."/>
            <person name="Dooley E."/>
            <person name="Doricent M."/>
            <person name="Dorje P."/>
            <person name="Dorjee K."/>
            <person name="Dupes A."/>
            <person name="Elong R."/>
            <person name="Falk J."/>
            <person name="Farina A."/>
            <person name="Faro S."/>
            <person name="Ferguson D."/>
            <person name="Fisher S."/>
            <person name="Foley C.D."/>
            <person name="Franke A."/>
            <person name="Friedrich D."/>
            <person name="Gadbois L."/>
            <person name="Gearin G."/>
            <person name="Gearin C.R."/>
            <person name="Giannoukos G."/>
            <person name="Goode T."/>
            <person name="Graham J."/>
            <person name="Grandbois E."/>
            <person name="Grewal S."/>
            <person name="Gyaltsen K."/>
            <person name="Hafez N."/>
            <person name="Hagos B."/>
            <person name="Hall J."/>
            <person name="Henson C."/>
            <person name="Hollinger A."/>
            <person name="Honan T."/>
            <person name="Huard M.D."/>
            <person name="Hughes L."/>
            <person name="Hurhula B."/>
            <person name="Husby M.E."/>
            <person name="Kamat A."/>
            <person name="Kanga B."/>
            <person name="Kashin S."/>
            <person name="Khazanovich D."/>
            <person name="Kisner P."/>
            <person name="Lance K."/>
            <person name="Lara M."/>
            <person name="Lee W."/>
            <person name="Lennon N."/>
            <person name="Letendre F."/>
            <person name="LeVine R."/>
            <person name="Lipovsky A."/>
            <person name="Liu X."/>
            <person name="Liu J."/>
            <person name="Liu S."/>
            <person name="Lokyitsang T."/>
            <person name="Lokyitsang Y."/>
            <person name="Lubonja R."/>
            <person name="Lui A."/>
            <person name="MacDonald P."/>
            <person name="Magnisalis V."/>
            <person name="Maru K."/>
            <person name="Matthews C."/>
            <person name="McCusker W."/>
            <person name="McDonough S."/>
            <person name="Mehta T."/>
            <person name="Meldrim J."/>
            <person name="Meneus L."/>
            <person name="Mihai O."/>
            <person name="Mihalev A."/>
            <person name="Mihova T."/>
            <person name="Mittelman R."/>
            <person name="Mlenga V."/>
            <person name="Montmayeur A."/>
            <person name="Mulrain L."/>
            <person name="Navidi A."/>
            <person name="Naylor J."/>
            <person name="Negash T."/>
            <person name="Nguyen T."/>
            <person name="Nguyen N."/>
            <person name="Nicol R."/>
            <person name="Norbu C."/>
            <person name="Norbu N."/>
            <person name="Novod N."/>
            <person name="O'Neill B."/>
            <person name="Osman S."/>
            <person name="Markiewicz E."/>
            <person name="Oyono O.L."/>
            <person name="Patti C."/>
            <person name="Phunkhang P."/>
            <person name="Pierre F."/>
            <person name="Priest M."/>
            <person name="Raghuraman S."/>
            <person name="Rege F."/>
            <person name="Reyes R."/>
            <person name="Rise C."/>
            <person name="Rogov P."/>
            <person name="Ross K."/>
            <person name="Ryan E."/>
            <person name="Settipalli S."/>
            <person name="Shea T."/>
            <person name="Sherpa N."/>
            <person name="Shi L."/>
            <person name="Shih D."/>
            <person name="Sparrow T."/>
            <person name="Spaulding J."/>
            <person name="Stalker J."/>
            <person name="Stange-Thomann N."/>
            <person name="Stavropoulos S."/>
            <person name="Stone C."/>
            <person name="Strader C."/>
            <person name="Tesfaye S."/>
            <person name="Thomson T."/>
            <person name="Thoulutsang Y."/>
            <person name="Thoulutsang D."/>
            <person name="Topham K."/>
            <person name="Topping I."/>
            <person name="Tsamla T."/>
            <person name="Vassiliev H."/>
            <person name="Vo A."/>
            <person name="Wangchuk T."/>
            <person name="Wangdi T."/>
            <person name="Weiand M."/>
            <person name="Wilkinson J."/>
            <person name="Wilson A."/>
            <person name="Yadav S."/>
            <person name="Young G."/>
            <person name="Yu Q."/>
            <person name="Zembek L."/>
            <person name="Zhong D."/>
            <person name="Zimmer A."/>
            <person name="Zwirko Z."/>
            <person name="Jaffe D.B."/>
            <person name="Alvarez P."/>
            <person name="Brockman W."/>
            <person name="Butler J."/>
            <person name="Chin C."/>
            <person name="Gnerre S."/>
            <person name="Grabherr M."/>
            <person name="Kleber M."/>
            <person name="Mauceli E."/>
            <person name="MacCallum I."/>
        </authorList>
    </citation>
    <scope>NUCLEOTIDE SEQUENCE [LARGE SCALE GENOMIC DNA]</scope>
    <source>
        <strain evidence="5">Tucson 15010-1051.87</strain>
    </source>
</reference>
<organism evidence="4 5">
    <name type="scientific">Drosophila virilis</name>
    <name type="common">Fruit fly</name>
    <dbReference type="NCBI Taxonomy" id="7244"/>
    <lineage>
        <taxon>Eukaryota</taxon>
        <taxon>Metazoa</taxon>
        <taxon>Ecdysozoa</taxon>
        <taxon>Arthropoda</taxon>
        <taxon>Hexapoda</taxon>
        <taxon>Insecta</taxon>
        <taxon>Pterygota</taxon>
        <taxon>Neoptera</taxon>
        <taxon>Endopterygota</taxon>
        <taxon>Diptera</taxon>
        <taxon>Brachycera</taxon>
        <taxon>Muscomorpha</taxon>
        <taxon>Ephydroidea</taxon>
        <taxon>Drosophilidae</taxon>
        <taxon>Drosophila</taxon>
    </lineage>
</organism>
<dbReference type="InterPro" id="IPR003593">
    <property type="entry name" value="AAA+_ATPase"/>
</dbReference>
<evidence type="ECO:0000256" key="1">
    <source>
        <dbReference type="ARBA" id="ARBA00006235"/>
    </source>
</evidence>
<keyword evidence="5" id="KW-1185">Reference proteome</keyword>
<evidence type="ECO:0000259" key="3">
    <source>
        <dbReference type="SMART" id="SM00382"/>
    </source>
</evidence>
<dbReference type="OrthoDB" id="19623at2759"/>
<dbReference type="Gene3D" id="3.40.50.300">
    <property type="entry name" value="P-loop containing nucleotide triphosphate hydrolases"/>
    <property type="match status" value="1"/>
</dbReference>
<feature type="signal peptide" evidence="2">
    <location>
        <begin position="1"/>
        <end position="29"/>
    </location>
</feature>
<protein>
    <recommendedName>
        <fullName evidence="3">AAA+ ATPase domain-containing protein</fullName>
    </recommendedName>
</protein>
<dbReference type="Proteomes" id="UP000008792">
    <property type="component" value="Unassembled WGS sequence"/>
</dbReference>
<dbReference type="STRING" id="7244.B4MA82"/>
<evidence type="ECO:0000313" key="4">
    <source>
        <dbReference type="EMBL" id="EDW66141.2"/>
    </source>
</evidence>
<evidence type="ECO:0000313" key="5">
    <source>
        <dbReference type="Proteomes" id="UP000008792"/>
    </source>
</evidence>
<keyword evidence="2" id="KW-0732">Signal</keyword>
<dbReference type="Pfam" id="PF21376">
    <property type="entry name" value="TOR1A_C"/>
    <property type="match status" value="1"/>
</dbReference>
<dbReference type="GO" id="GO:0071218">
    <property type="term" value="P:cellular response to misfolded protein"/>
    <property type="evidence" value="ECO:0007669"/>
    <property type="project" value="TreeGrafter"/>
</dbReference>
<dbReference type="KEGG" id="dvi:6634634"/>
<dbReference type="InterPro" id="IPR010448">
    <property type="entry name" value="Torsin"/>
</dbReference>
<comment type="similarity">
    <text evidence="1">Belongs to the ClpA/ClpB family. Torsin subfamily.</text>
</comment>
<dbReference type="GO" id="GO:0016887">
    <property type="term" value="F:ATP hydrolysis activity"/>
    <property type="evidence" value="ECO:0007669"/>
    <property type="project" value="InterPro"/>
</dbReference>
<dbReference type="FunCoup" id="B4MA82">
    <property type="interactions" value="1126"/>
</dbReference>
<gene>
    <name evidence="4" type="primary">Dvir\GJ15712</name>
    <name evidence="4" type="ORF">Dvir_GJ15712</name>
</gene>
<dbReference type="InterPro" id="IPR027417">
    <property type="entry name" value="P-loop_NTPase"/>
</dbReference>
<dbReference type="SMART" id="SM00382">
    <property type="entry name" value="AAA"/>
    <property type="match status" value="1"/>
</dbReference>
<dbReference type="CDD" id="cd00009">
    <property type="entry name" value="AAA"/>
    <property type="match status" value="1"/>
</dbReference>
<dbReference type="SMR" id="B4MA82"/>
<dbReference type="InParanoid" id="B4MA82"/>
<dbReference type="PANTHER" id="PTHR10760">
    <property type="entry name" value="TORSIN"/>
    <property type="match status" value="1"/>
</dbReference>
<proteinExistence type="inferred from homology"/>
<name>B4MA82_DROVI</name>
<dbReference type="eggNOG" id="KOG2170">
    <property type="taxonomic scope" value="Eukaryota"/>
</dbReference>
<dbReference type="InterPro" id="IPR049337">
    <property type="entry name" value="TOR1A_C"/>
</dbReference>
<feature type="domain" description="AAA+ ATPase" evidence="3">
    <location>
        <begin position="107"/>
        <end position="248"/>
    </location>
</feature>